<dbReference type="EMBL" id="HBGF01032618">
    <property type="protein sequence ID" value="CAD9129809.1"/>
    <property type="molecule type" value="Transcribed_RNA"/>
</dbReference>
<feature type="region of interest" description="Disordered" evidence="1">
    <location>
        <begin position="37"/>
        <end position="142"/>
    </location>
</feature>
<evidence type="ECO:0000256" key="3">
    <source>
        <dbReference type="SAM" id="SignalP"/>
    </source>
</evidence>
<organism evidence="4">
    <name type="scientific">Neobodo designis</name>
    <name type="common">Flagellated protozoan</name>
    <name type="synonym">Bodo designis</name>
    <dbReference type="NCBI Taxonomy" id="312471"/>
    <lineage>
        <taxon>Eukaryota</taxon>
        <taxon>Discoba</taxon>
        <taxon>Euglenozoa</taxon>
        <taxon>Kinetoplastea</taxon>
        <taxon>Metakinetoplastina</taxon>
        <taxon>Neobodonida</taxon>
        <taxon>Neobodo</taxon>
    </lineage>
</organism>
<feature type="signal peptide" evidence="3">
    <location>
        <begin position="1"/>
        <end position="32"/>
    </location>
</feature>
<dbReference type="AlphaFoldDB" id="A0A7S1QDJ5"/>
<keyword evidence="2" id="KW-0472">Membrane</keyword>
<proteinExistence type="predicted"/>
<keyword evidence="3" id="KW-0732">Signal</keyword>
<gene>
    <name evidence="4" type="ORF">NDES1114_LOCUS21834</name>
</gene>
<keyword evidence="2" id="KW-0812">Transmembrane</keyword>
<reference evidence="4" key="1">
    <citation type="submission" date="2021-01" db="EMBL/GenBank/DDBJ databases">
        <authorList>
            <person name="Corre E."/>
            <person name="Pelletier E."/>
            <person name="Niang G."/>
            <person name="Scheremetjew M."/>
            <person name="Finn R."/>
            <person name="Kale V."/>
            <person name="Holt S."/>
            <person name="Cochrane G."/>
            <person name="Meng A."/>
            <person name="Brown T."/>
            <person name="Cohen L."/>
        </authorList>
    </citation>
    <scope>NUCLEOTIDE SEQUENCE</scope>
    <source>
        <strain evidence="4">CCAP 1951/1</strain>
    </source>
</reference>
<evidence type="ECO:0000256" key="1">
    <source>
        <dbReference type="SAM" id="MobiDB-lite"/>
    </source>
</evidence>
<feature type="chain" id="PRO_5031438637" evidence="3">
    <location>
        <begin position="33"/>
        <end position="214"/>
    </location>
</feature>
<feature type="compositionally biased region" description="Low complexity" evidence="1">
    <location>
        <begin position="87"/>
        <end position="102"/>
    </location>
</feature>
<protein>
    <submittedName>
        <fullName evidence="4">Uncharacterized protein</fullName>
    </submittedName>
</protein>
<evidence type="ECO:0000256" key="2">
    <source>
        <dbReference type="SAM" id="Phobius"/>
    </source>
</evidence>
<feature type="compositionally biased region" description="Low complexity" evidence="1">
    <location>
        <begin position="41"/>
        <end position="77"/>
    </location>
</feature>
<evidence type="ECO:0000313" key="4">
    <source>
        <dbReference type="EMBL" id="CAD9129809.1"/>
    </source>
</evidence>
<name>A0A7S1QDJ5_NEODS</name>
<keyword evidence="2" id="KW-1133">Transmembrane helix</keyword>
<accession>A0A7S1QDJ5</accession>
<feature type="compositionally biased region" description="Polar residues" evidence="1">
    <location>
        <begin position="103"/>
        <end position="130"/>
    </location>
</feature>
<feature type="transmembrane region" description="Helical" evidence="2">
    <location>
        <begin position="163"/>
        <end position="184"/>
    </location>
</feature>
<sequence>MPGRGHGGPDWHTWLSVAVLLALVALCPVADGALQPTRSATTDTHSVSSSGSPSPTLSHTSTVSSSETASQTASSKSFTPSLPPPVTRTATATSRTETASTSYSGTISLPSSTREVTVPSYTTSPSQSRWAHTRTPLPPPPPVNVTPPFEPDLSDLEGSGASLVIGIAVGGVVFLFACVFCCCMRELKESRESHTAGHNADDIELDADGFATPT</sequence>